<evidence type="ECO:0000313" key="2">
    <source>
        <dbReference type="Proteomes" id="UP000290572"/>
    </source>
</evidence>
<proteinExistence type="predicted"/>
<reference evidence="1 2" key="1">
    <citation type="submission" date="2018-03" db="EMBL/GenBank/DDBJ databases">
        <title>Draft genome sequence of Rohu Carp (Labeo rohita).</title>
        <authorList>
            <person name="Das P."/>
            <person name="Kushwaha B."/>
            <person name="Joshi C.G."/>
            <person name="Kumar D."/>
            <person name="Nagpure N.S."/>
            <person name="Sahoo L."/>
            <person name="Das S.P."/>
            <person name="Bit A."/>
            <person name="Patnaik S."/>
            <person name="Meher P.K."/>
            <person name="Jayasankar P."/>
            <person name="Koringa P.G."/>
            <person name="Patel N.V."/>
            <person name="Hinsu A.T."/>
            <person name="Kumar R."/>
            <person name="Pandey M."/>
            <person name="Agarwal S."/>
            <person name="Srivastava S."/>
            <person name="Singh M."/>
            <person name="Iquebal M.A."/>
            <person name="Jaiswal S."/>
            <person name="Angadi U.B."/>
            <person name="Kumar N."/>
            <person name="Raza M."/>
            <person name="Shah T.M."/>
            <person name="Rai A."/>
            <person name="Jena J.K."/>
        </authorList>
    </citation>
    <scope>NUCLEOTIDE SEQUENCE [LARGE SCALE GENOMIC DNA]</scope>
    <source>
        <strain evidence="1">DASCIFA01</strain>
        <tissue evidence="1">Testis</tissue>
    </source>
</reference>
<organism evidence="1 2">
    <name type="scientific">Labeo rohita</name>
    <name type="common">Indian major carp</name>
    <name type="synonym">Cyprinus rohita</name>
    <dbReference type="NCBI Taxonomy" id="84645"/>
    <lineage>
        <taxon>Eukaryota</taxon>
        <taxon>Metazoa</taxon>
        <taxon>Chordata</taxon>
        <taxon>Craniata</taxon>
        <taxon>Vertebrata</taxon>
        <taxon>Euteleostomi</taxon>
        <taxon>Actinopterygii</taxon>
        <taxon>Neopterygii</taxon>
        <taxon>Teleostei</taxon>
        <taxon>Ostariophysi</taxon>
        <taxon>Cypriniformes</taxon>
        <taxon>Cyprinidae</taxon>
        <taxon>Labeoninae</taxon>
        <taxon>Labeonini</taxon>
        <taxon>Labeo</taxon>
    </lineage>
</organism>
<accession>A0A498M4G7</accession>
<sequence length="115" mass="12705">MLRPCALGRCALLSGENVFGLLQWALRGRGRVATAVISPDWQRRARQTSNQQLSMRLAAEGFRIGTSPPVKTPSPVSSGRAPFGPLMKCAREHRCLLAVSGFNRVVKRRTQSRFV</sequence>
<name>A0A498M4G7_LABRO</name>
<evidence type="ECO:0000313" key="1">
    <source>
        <dbReference type="EMBL" id="RXN15748.1"/>
    </source>
</evidence>
<protein>
    <submittedName>
        <fullName evidence="1">Uncharacterized protein</fullName>
    </submittedName>
</protein>
<dbReference type="Proteomes" id="UP000290572">
    <property type="component" value="Unassembled WGS sequence"/>
</dbReference>
<keyword evidence="2" id="KW-1185">Reference proteome</keyword>
<comment type="caution">
    <text evidence="1">The sequence shown here is derived from an EMBL/GenBank/DDBJ whole genome shotgun (WGS) entry which is preliminary data.</text>
</comment>
<gene>
    <name evidence="1" type="ORF">ROHU_027910</name>
</gene>
<dbReference type="AlphaFoldDB" id="A0A498M4G7"/>
<dbReference type="EMBL" id="QBIY01012829">
    <property type="protein sequence ID" value="RXN15748.1"/>
    <property type="molecule type" value="Genomic_DNA"/>
</dbReference>